<comment type="caution">
    <text evidence="1">The sequence shown here is derived from an EMBL/GenBank/DDBJ whole genome shotgun (WGS) entry which is preliminary data.</text>
</comment>
<dbReference type="InterPro" id="IPR020362">
    <property type="entry name" value="Tail_accessory_Gp4"/>
</dbReference>
<dbReference type="Proteomes" id="UP001228171">
    <property type="component" value="Unassembled WGS sequence"/>
</dbReference>
<sequence length="138" mass="15815">MLTITKRDIVDRAFKLLSMSGFELDDAPEDEQDILQTLDDMMAELQTDNYDFGYLFAEDVTESYLGDLAGIKRDAISGIAHKLALRICSLFGKTPPVLLLNQADDAYNALLTRYQKIPLVTEREENWFYGVGNKVRWW</sequence>
<dbReference type="Gene3D" id="1.10.3230.20">
    <property type="entry name" value="P22 tail accessory factor (Gp4)"/>
    <property type="match status" value="1"/>
</dbReference>
<accession>A0ABT9HJ84</accession>
<name>A0ABT9HJ84_9GAMM</name>
<evidence type="ECO:0000313" key="1">
    <source>
        <dbReference type="EMBL" id="MDP4545841.1"/>
    </source>
</evidence>
<proteinExistence type="predicted"/>
<keyword evidence="2" id="KW-1185">Reference proteome</keyword>
<dbReference type="RefSeq" id="WP_305936037.1">
    <property type="nucleotide sequence ID" value="NZ_JAVAJI010000027.1"/>
</dbReference>
<protein>
    <submittedName>
        <fullName evidence="1">Packaged DNA stabilization gp4 family protein</fullName>
    </submittedName>
</protein>
<dbReference type="EMBL" id="JAVAJI010000027">
    <property type="protein sequence ID" value="MDP4545841.1"/>
    <property type="molecule type" value="Genomic_DNA"/>
</dbReference>
<dbReference type="InterPro" id="IPR038258">
    <property type="entry name" value="Gp4_sf"/>
</dbReference>
<evidence type="ECO:0000313" key="2">
    <source>
        <dbReference type="Proteomes" id="UP001228171"/>
    </source>
</evidence>
<organism evidence="1 2">
    <name type="scientific">Psychrobacter faecalis</name>
    <dbReference type="NCBI Taxonomy" id="180588"/>
    <lineage>
        <taxon>Bacteria</taxon>
        <taxon>Pseudomonadati</taxon>
        <taxon>Pseudomonadota</taxon>
        <taxon>Gammaproteobacteria</taxon>
        <taxon>Moraxellales</taxon>
        <taxon>Moraxellaceae</taxon>
        <taxon>Psychrobacter</taxon>
    </lineage>
</organism>
<gene>
    <name evidence="1" type="ORF">Q8P09_12225</name>
</gene>
<dbReference type="Pfam" id="PF11650">
    <property type="entry name" value="P22_Tail-4"/>
    <property type="match status" value="1"/>
</dbReference>
<reference evidence="1 2" key="1">
    <citation type="submission" date="2023-08" db="EMBL/GenBank/DDBJ databases">
        <authorList>
            <person name="Kumar R."/>
        </authorList>
    </citation>
    <scope>NUCLEOTIDE SEQUENCE [LARGE SCALE GENOMIC DNA]</scope>
    <source>
        <strain evidence="1 2">LUR13</strain>
    </source>
</reference>